<name>D5UX53_TSUPD</name>
<evidence type="ECO:0000256" key="1">
    <source>
        <dbReference type="SAM" id="SignalP"/>
    </source>
</evidence>
<protein>
    <submittedName>
        <fullName evidence="2">MspA family protein</fullName>
    </submittedName>
</protein>
<dbReference type="STRING" id="521096.Tpau_3493"/>
<dbReference type="Pfam" id="PF09203">
    <property type="entry name" value="MspA"/>
    <property type="match status" value="1"/>
</dbReference>
<dbReference type="HOGENOM" id="CLU_067810_1_0_11"/>
<reference evidence="2 3" key="2">
    <citation type="journal article" date="2011" name="Stand. Genomic Sci.">
        <title>Complete genome sequence of Tsukamurella paurometabola type strain (no. 33).</title>
        <authorList>
            <person name="Munk A.C."/>
            <person name="Lapidus A."/>
            <person name="Lucas S."/>
            <person name="Nolan M."/>
            <person name="Tice H."/>
            <person name="Cheng J.F."/>
            <person name="Del Rio T.G."/>
            <person name="Goodwin L."/>
            <person name="Pitluck S."/>
            <person name="Liolios K."/>
            <person name="Huntemann M."/>
            <person name="Ivanova N."/>
            <person name="Mavromatis K."/>
            <person name="Mikhailova N."/>
            <person name="Pati A."/>
            <person name="Chen A."/>
            <person name="Palaniappan K."/>
            <person name="Tapia R."/>
            <person name="Han C."/>
            <person name="Land M."/>
            <person name="Hauser L."/>
            <person name="Chang Y.J."/>
            <person name="Jeffries C.D."/>
            <person name="Brettin T."/>
            <person name="Yasawong M."/>
            <person name="Brambilla E.M."/>
            <person name="Rohde M."/>
            <person name="Sikorski J."/>
            <person name="Goker M."/>
            <person name="Detter J.C."/>
            <person name="Woyke T."/>
            <person name="Bristow J."/>
            <person name="Eisen J.A."/>
            <person name="Markowitz V."/>
            <person name="Hugenholtz P."/>
            <person name="Kyrpides N.C."/>
            <person name="Klenk H.P."/>
        </authorList>
    </citation>
    <scope>NUCLEOTIDE SEQUENCE [LARGE SCALE GENOMIC DNA]</scope>
    <source>
        <strain evidence="3">ATCC 8368 / DSM 20162 / CCUG 35730 / CIP 100753 / JCM 10117 / KCTC 9821 / NBRC 16120 / NCIMB 702349 / NCTC 13040</strain>
    </source>
</reference>
<dbReference type="EMBL" id="CP001966">
    <property type="protein sequence ID" value="ADG80072.1"/>
    <property type="molecule type" value="Genomic_DNA"/>
</dbReference>
<dbReference type="KEGG" id="tpr:Tpau_3493"/>
<dbReference type="AlphaFoldDB" id="D5UX53"/>
<dbReference type="Proteomes" id="UP000001213">
    <property type="component" value="Chromosome"/>
</dbReference>
<reference evidence="3" key="1">
    <citation type="submission" date="2010-03" db="EMBL/GenBank/DDBJ databases">
        <title>The complete chromosome of Tsukamurella paurometabola DSM 20162.</title>
        <authorList>
            <consortium name="US DOE Joint Genome Institute (JGI-PGF)"/>
            <person name="Lucas S."/>
            <person name="Copeland A."/>
            <person name="Lapidus A."/>
            <person name="Glavina del Rio T."/>
            <person name="Dalin E."/>
            <person name="Tice H."/>
            <person name="Bruce D."/>
            <person name="Goodwin L."/>
            <person name="Pitluck S."/>
            <person name="Kyrpides N."/>
            <person name="Mavromatis K."/>
            <person name="Ivanova N."/>
            <person name="Mikhailova N."/>
            <person name="Munk A.C."/>
            <person name="Brettin T."/>
            <person name="Detter J.C."/>
            <person name="Tapia R."/>
            <person name="Han C."/>
            <person name="Larimer F."/>
            <person name="Land M."/>
            <person name="Hauser L."/>
            <person name="Markowitz V."/>
            <person name="Cheng J.-F."/>
            <person name="Hugenholtz P."/>
            <person name="Woyke T."/>
            <person name="Wu D."/>
            <person name="Jando M."/>
            <person name="Brambilla E."/>
            <person name="Klenk H.-P."/>
            <person name="Eisen J.A."/>
        </authorList>
    </citation>
    <scope>NUCLEOTIDE SEQUENCE [LARGE SCALE GENOMIC DNA]</scope>
    <source>
        <strain evidence="3">ATCC 8368 / DSM 20162 / CCUG 35730 / CIP 100753 / JCM 10117 / KCTC 9821 / NBRC 16120 / NCIMB 702349 / NCTC 13040</strain>
    </source>
</reference>
<evidence type="ECO:0000313" key="2">
    <source>
        <dbReference type="EMBL" id="ADG80072.1"/>
    </source>
</evidence>
<keyword evidence="1" id="KW-0732">Signal</keyword>
<dbReference type="InterPro" id="IPR015286">
    <property type="entry name" value="Porin_fam_mycobact-type"/>
</dbReference>
<organism evidence="2 3">
    <name type="scientific">Tsukamurella paurometabola (strain ATCC 8368 / DSM 20162 / CCUG 35730 / CIP 100753 / JCM 10117 / KCTC 9821 / NBRC 16120 / NCIMB 702349 / NCTC 13040)</name>
    <name type="common">Corynebacterium paurometabolum</name>
    <dbReference type="NCBI Taxonomy" id="521096"/>
    <lineage>
        <taxon>Bacteria</taxon>
        <taxon>Bacillati</taxon>
        <taxon>Actinomycetota</taxon>
        <taxon>Actinomycetes</taxon>
        <taxon>Mycobacteriales</taxon>
        <taxon>Tsukamurellaceae</taxon>
        <taxon>Tsukamurella</taxon>
    </lineage>
</organism>
<dbReference type="RefSeq" id="WP_013128069.1">
    <property type="nucleotide sequence ID" value="NC_014158.1"/>
</dbReference>
<evidence type="ECO:0000313" key="3">
    <source>
        <dbReference type="Proteomes" id="UP000001213"/>
    </source>
</evidence>
<proteinExistence type="predicted"/>
<feature type="signal peptide" evidence="1">
    <location>
        <begin position="1"/>
        <end position="26"/>
    </location>
</feature>
<gene>
    <name evidence="2" type="ordered locus">Tpau_3493</name>
</gene>
<sequence>MTRRTGLLPLLIALTLASPGPGQANAAPGRDLGSATAHQRIGGVTVTLSLTNHFSTAAPAMVALPSTRNAWVSGALAVKVDRSGTAPISGTLVAGYLIGCQADIGTATASLTANVDSGAQWTDGRGSIRPTATARTGGTVALATGTVGAQILTYDPPTAPRAGAEVVPTAPWGAASPGYFFFGPTGSLTYQDQTIGVDGCLGRAQAKFFAVAAVRVGNSEVNLNLWGKTFDLT</sequence>
<accession>D5UX53</accession>
<keyword evidence="3" id="KW-1185">Reference proteome</keyword>
<feature type="chain" id="PRO_5003078130" evidence="1">
    <location>
        <begin position="27"/>
        <end position="233"/>
    </location>
</feature>
<dbReference type="Gene3D" id="2.60.40.1650">
    <property type="entry name" value="Porin MspA (Ig-like beta-sandwich domain)"/>
    <property type="match status" value="1"/>
</dbReference>